<evidence type="ECO:0000256" key="14">
    <source>
        <dbReference type="PROSITE-ProRule" id="PRU00560"/>
    </source>
</evidence>
<dbReference type="GO" id="GO:0003677">
    <property type="term" value="F:DNA binding"/>
    <property type="evidence" value="ECO:0007669"/>
    <property type="project" value="UniProtKB-KW"/>
</dbReference>
<evidence type="ECO:0000256" key="7">
    <source>
        <dbReference type="ARBA" id="ARBA00022840"/>
    </source>
</evidence>
<dbReference type="InterPro" id="IPR011604">
    <property type="entry name" value="PDDEXK-like_dom_sf"/>
</dbReference>
<dbReference type="InterPro" id="IPR014016">
    <property type="entry name" value="UvrD-like_ATP-bd"/>
</dbReference>
<evidence type="ECO:0000256" key="11">
    <source>
        <dbReference type="ARBA" id="ARBA00034617"/>
    </source>
</evidence>
<dbReference type="Gene3D" id="3.90.320.10">
    <property type="match status" value="1"/>
</dbReference>
<gene>
    <name evidence="18" type="primary">addA</name>
    <name evidence="18" type="ORF">DIW15_04935</name>
</gene>
<comment type="catalytic activity">
    <reaction evidence="13">
        <text>ATP + H2O = ADP + phosphate + H(+)</text>
        <dbReference type="Rhea" id="RHEA:13065"/>
        <dbReference type="ChEBI" id="CHEBI:15377"/>
        <dbReference type="ChEBI" id="CHEBI:15378"/>
        <dbReference type="ChEBI" id="CHEBI:30616"/>
        <dbReference type="ChEBI" id="CHEBI:43474"/>
        <dbReference type="ChEBI" id="CHEBI:456216"/>
        <dbReference type="EC" id="5.6.2.4"/>
    </reaction>
</comment>
<keyword evidence="10" id="KW-0413">Isomerase</keyword>
<evidence type="ECO:0000313" key="18">
    <source>
        <dbReference type="EMBL" id="HCS94033.1"/>
    </source>
</evidence>
<name>A0A3D4S5E4_9ENTE</name>
<evidence type="ECO:0000256" key="6">
    <source>
        <dbReference type="ARBA" id="ARBA00022839"/>
    </source>
</evidence>
<dbReference type="PROSITE" id="PS51198">
    <property type="entry name" value="UVRD_HELICASE_ATP_BIND"/>
    <property type="match status" value="1"/>
</dbReference>
<reference evidence="18 19" key="1">
    <citation type="journal article" date="2018" name="Nat. Biotechnol.">
        <title>A standardized bacterial taxonomy based on genome phylogeny substantially revises the tree of life.</title>
        <authorList>
            <person name="Parks D.H."/>
            <person name="Chuvochina M."/>
            <person name="Waite D.W."/>
            <person name="Rinke C."/>
            <person name="Skarshewski A."/>
            <person name="Chaumeil P.A."/>
            <person name="Hugenholtz P."/>
        </authorList>
    </citation>
    <scope>NUCLEOTIDE SEQUENCE [LARGE SCALE GENOMIC DNA]</scope>
    <source>
        <strain evidence="18">UBA11306</strain>
    </source>
</reference>
<keyword evidence="6 18" id="KW-0269">Exonuclease</keyword>
<dbReference type="Pfam" id="PF12705">
    <property type="entry name" value="PDDEXK_1"/>
    <property type="match status" value="1"/>
</dbReference>
<evidence type="ECO:0000256" key="5">
    <source>
        <dbReference type="ARBA" id="ARBA00022806"/>
    </source>
</evidence>
<keyword evidence="3" id="KW-0227">DNA damage</keyword>
<evidence type="ECO:0000259" key="17">
    <source>
        <dbReference type="PROSITE" id="PS51217"/>
    </source>
</evidence>
<evidence type="ECO:0000256" key="2">
    <source>
        <dbReference type="ARBA" id="ARBA00022741"/>
    </source>
</evidence>
<evidence type="ECO:0000256" key="9">
    <source>
        <dbReference type="ARBA" id="ARBA00023204"/>
    </source>
</evidence>
<dbReference type="GO" id="GO:0006302">
    <property type="term" value="P:double-strand break repair"/>
    <property type="evidence" value="ECO:0007669"/>
    <property type="project" value="InterPro"/>
</dbReference>
<dbReference type="InterPro" id="IPR027417">
    <property type="entry name" value="P-loop_NTPase"/>
</dbReference>
<evidence type="ECO:0000256" key="3">
    <source>
        <dbReference type="ARBA" id="ARBA00022763"/>
    </source>
</evidence>
<dbReference type="GO" id="GO:0005829">
    <property type="term" value="C:cytosol"/>
    <property type="evidence" value="ECO:0007669"/>
    <property type="project" value="TreeGrafter"/>
</dbReference>
<dbReference type="InterPro" id="IPR011335">
    <property type="entry name" value="Restrct_endonuc-II-like"/>
</dbReference>
<dbReference type="SUPFAM" id="SSF52540">
    <property type="entry name" value="P-loop containing nucleoside triphosphate hydrolases"/>
    <property type="match status" value="1"/>
</dbReference>
<dbReference type="Gene3D" id="3.40.50.300">
    <property type="entry name" value="P-loop containing nucleotide triphosphate hydrolases"/>
    <property type="match status" value="4"/>
</dbReference>
<dbReference type="PANTHER" id="PTHR11070">
    <property type="entry name" value="UVRD / RECB / PCRA DNA HELICASE FAMILY MEMBER"/>
    <property type="match status" value="1"/>
</dbReference>
<dbReference type="AlphaFoldDB" id="A0A3D4S5E4"/>
<feature type="domain" description="UvrD-like helicase C-terminal" evidence="17">
    <location>
        <begin position="542"/>
        <end position="829"/>
    </location>
</feature>
<dbReference type="Pfam" id="PF13361">
    <property type="entry name" value="UvrD_C"/>
    <property type="match status" value="1"/>
</dbReference>
<dbReference type="EC" id="5.6.2.4" evidence="12"/>
<dbReference type="Gene3D" id="1.10.486.10">
    <property type="entry name" value="PCRA, domain 4"/>
    <property type="match status" value="1"/>
</dbReference>
<dbReference type="Pfam" id="PF00580">
    <property type="entry name" value="UvrD-helicase"/>
    <property type="match status" value="1"/>
</dbReference>
<dbReference type="PROSITE" id="PS51217">
    <property type="entry name" value="UVRD_HELICASE_CTER"/>
    <property type="match status" value="1"/>
</dbReference>
<evidence type="ECO:0000256" key="1">
    <source>
        <dbReference type="ARBA" id="ARBA00022722"/>
    </source>
</evidence>
<keyword evidence="7 14" id="KW-0067">ATP-binding</keyword>
<accession>A0A3D4S5E4</accession>
<dbReference type="NCBIfam" id="TIGR02785">
    <property type="entry name" value="addA_Gpos"/>
    <property type="match status" value="1"/>
</dbReference>
<evidence type="ECO:0000256" key="15">
    <source>
        <dbReference type="SAM" id="MobiDB-lite"/>
    </source>
</evidence>
<dbReference type="STRING" id="1121105.GCA_000421665_00587"/>
<evidence type="ECO:0000256" key="4">
    <source>
        <dbReference type="ARBA" id="ARBA00022801"/>
    </source>
</evidence>
<dbReference type="GO" id="GO:0043138">
    <property type="term" value="F:3'-5' DNA helicase activity"/>
    <property type="evidence" value="ECO:0007669"/>
    <property type="project" value="UniProtKB-EC"/>
</dbReference>
<dbReference type="InterPro" id="IPR038726">
    <property type="entry name" value="PDDEXK_AddAB-type"/>
</dbReference>
<keyword evidence="5 14" id="KW-0347">Helicase</keyword>
<keyword evidence="4 14" id="KW-0378">Hydrolase</keyword>
<keyword evidence="8" id="KW-0238">DNA-binding</keyword>
<evidence type="ECO:0000313" key="19">
    <source>
        <dbReference type="Proteomes" id="UP000262195"/>
    </source>
</evidence>
<dbReference type="GO" id="GO:0004527">
    <property type="term" value="F:exonuclease activity"/>
    <property type="evidence" value="ECO:0007669"/>
    <property type="project" value="UniProtKB-KW"/>
</dbReference>
<evidence type="ECO:0000259" key="16">
    <source>
        <dbReference type="PROSITE" id="PS51198"/>
    </source>
</evidence>
<keyword evidence="2 14" id="KW-0547">Nucleotide-binding</keyword>
<comment type="catalytic activity">
    <reaction evidence="11">
        <text>Couples ATP hydrolysis with the unwinding of duplex DNA by translocating in the 3'-5' direction.</text>
        <dbReference type="EC" id="5.6.2.4"/>
    </reaction>
</comment>
<dbReference type="InterPro" id="IPR014017">
    <property type="entry name" value="DNA_helicase_UvrD-like_C"/>
</dbReference>
<dbReference type="InterPro" id="IPR000212">
    <property type="entry name" value="DNA_helicase_UvrD/REP"/>
</dbReference>
<organism evidence="18 19">
    <name type="scientific">Bavariicoccus seileri</name>
    <dbReference type="NCBI Taxonomy" id="549685"/>
    <lineage>
        <taxon>Bacteria</taxon>
        <taxon>Bacillati</taxon>
        <taxon>Bacillota</taxon>
        <taxon>Bacilli</taxon>
        <taxon>Lactobacillales</taxon>
        <taxon>Enterococcaceae</taxon>
        <taxon>Bavariicoccus</taxon>
    </lineage>
</organism>
<dbReference type="EMBL" id="DQHO01000031">
    <property type="protein sequence ID" value="HCS94033.1"/>
    <property type="molecule type" value="Genomic_DNA"/>
</dbReference>
<evidence type="ECO:0000256" key="8">
    <source>
        <dbReference type="ARBA" id="ARBA00023125"/>
    </source>
</evidence>
<keyword evidence="1" id="KW-0540">Nuclease</keyword>
<dbReference type="Proteomes" id="UP000262195">
    <property type="component" value="Unassembled WGS sequence"/>
</dbReference>
<feature type="region of interest" description="Disordered" evidence="15">
    <location>
        <begin position="547"/>
        <end position="570"/>
    </location>
</feature>
<dbReference type="GO" id="GO:0005524">
    <property type="term" value="F:ATP binding"/>
    <property type="evidence" value="ECO:0007669"/>
    <property type="project" value="UniProtKB-UniRule"/>
</dbReference>
<keyword evidence="9" id="KW-0234">DNA repair</keyword>
<evidence type="ECO:0000256" key="13">
    <source>
        <dbReference type="ARBA" id="ARBA00048988"/>
    </source>
</evidence>
<dbReference type="SUPFAM" id="SSF52980">
    <property type="entry name" value="Restriction endonuclease-like"/>
    <property type="match status" value="1"/>
</dbReference>
<proteinExistence type="predicted"/>
<comment type="caution">
    <text evidence="18">The sequence shown here is derived from an EMBL/GenBank/DDBJ whole genome shotgun (WGS) entry which is preliminary data.</text>
</comment>
<feature type="compositionally biased region" description="Basic and acidic residues" evidence="15">
    <location>
        <begin position="988"/>
        <end position="1000"/>
    </location>
</feature>
<evidence type="ECO:0000256" key="10">
    <source>
        <dbReference type="ARBA" id="ARBA00023235"/>
    </source>
</evidence>
<feature type="binding site" evidence="14">
    <location>
        <begin position="36"/>
        <end position="43"/>
    </location>
    <ligand>
        <name>ATP</name>
        <dbReference type="ChEBI" id="CHEBI:30616"/>
    </ligand>
</feature>
<feature type="domain" description="UvrD-like helicase ATP-binding" evidence="16">
    <location>
        <begin position="15"/>
        <end position="494"/>
    </location>
</feature>
<dbReference type="InterPro" id="IPR014152">
    <property type="entry name" value="AddA"/>
</dbReference>
<sequence length="1266" mass="146398">MANQNFDIPIKEKNSQYTDHQWQAIHESGSNILVSASAGSGKTTVLAERVLTKVLSGVPIDSLLIVTFTEAAASEMKERIEKKIKERISLTVDEQERLQLQQQLLYLPQAYISTLHAFCKRMIDEFGYLLTINQQTKVLSNEAEKNLIFQSIWAEIEEELYTEDAFTQLARQYGNDSGDQALFELIKKIYYFSTAKPDPTEWLDSLNQWYDVANSTTFTNTPIYQQMIKPDARQKIQWILERFDNIMCDLNSAGEDYQKWVDNVEFSYDTIKAVEDSLEQDDYNHCVSLLMNQSKKSWPRIPKSKKDDLDSEFLSSIYSLRENITADIKQLTESYFFEEANYHLEIMRISRPIISELVRVTKLFKIKYEDYKNQRALIDFNDLEHNALELLKVDQVAHHFKHKLSEVMVDEYQDINSLQESILEGVSRTGDSKNRFMVGDMKQSIYGFRLAEPLLFLKKYQEYDKAPVSSEKLNKSNQKSEGKSIILAENFRSRFEVLNSVNRVFSQLMDDDIGEMSYDEKAHLIEGNRYYVPDDSYKTELSLIVSPTSSSNQTTNDDHPEDNSEDNSNEVLDADSRGLLTNLEKQPDITYMATKIKELIVTEFKVLDKRGEKKAISYRDIAVLVPTRSQNEAIESIFASFGIPVDIEHGDSYFKRSEVTIIVSLLEVIDNPYQDIPLVAVLKSPLYGISDQLLAEIRIKNPDSSFFEAVKTYQRIEGNPLITQFLDDISRWRLLAKQVSLVTFIESIYRETYFPEVVRNFQNGDERYHNVQALIKRAASFEEHGFKGLRAFITVISYLRKFDNDMKPVEKPEQDINSVKVMTIHGSKGLEFPIVFLAAIHKRFNFEDFRKPIILTNHNGLGIDYFDEKDYIKYPSIVKKTLINQQKRKELSEELRKLYVSMTRAREKLFMVGKVSENALNNFEAFHQTRDLLPTALRESAHSFLDWLGYIVPNDDITLTVIEEDDVVSNAINQALNLMHDGEEPDSREEAENRDTEEMKTVDNRSIPNDFTIEKFKDQLDNLYGVEYPNDEATKLAAYQSVSEIKQINVDPDYPDLEIAPFLESKKPRAIQFDKQSDLNLGSKKLSSIERGLLYHEIYRLWVEETKQMKTMDFALAFDSLRDGYQSVFESLTEPEVGTLYRFFITKIVPLISNDFSDIAVEKSFSMVLPVEAASERLKSNQTIDTSDDKIMVHGTIDCFIEFKNQIVLIDYKTDHIKSEIQLKERVDMYTVQLKNYKTALELAYKKPVTASYLAFIRANKVISVE</sequence>
<dbReference type="GO" id="GO:0016887">
    <property type="term" value="F:ATP hydrolysis activity"/>
    <property type="evidence" value="ECO:0007669"/>
    <property type="project" value="RHEA"/>
</dbReference>
<evidence type="ECO:0000256" key="12">
    <source>
        <dbReference type="ARBA" id="ARBA00034808"/>
    </source>
</evidence>
<protein>
    <recommendedName>
        <fullName evidence="12">DNA 3'-5' helicase</fullName>
        <ecNumber evidence="12">5.6.2.4</ecNumber>
    </recommendedName>
</protein>
<dbReference type="GO" id="GO:0000725">
    <property type="term" value="P:recombinational repair"/>
    <property type="evidence" value="ECO:0007669"/>
    <property type="project" value="TreeGrafter"/>
</dbReference>
<feature type="region of interest" description="Disordered" evidence="15">
    <location>
        <begin position="980"/>
        <end position="1000"/>
    </location>
</feature>
<dbReference type="PANTHER" id="PTHR11070:SF48">
    <property type="entry name" value="ATP-DEPENDENT HELICASE_NUCLEASE SUBUNIT A"/>
    <property type="match status" value="1"/>
</dbReference>
<dbReference type="GO" id="GO:0033202">
    <property type="term" value="C:DNA helicase complex"/>
    <property type="evidence" value="ECO:0007669"/>
    <property type="project" value="TreeGrafter"/>
</dbReference>